<organism evidence="4 5">
    <name type="scientific">Marinimicrococcus flavescens</name>
    <dbReference type="NCBI Taxonomy" id="3031815"/>
    <lineage>
        <taxon>Bacteria</taxon>
        <taxon>Pseudomonadati</taxon>
        <taxon>Pseudomonadota</taxon>
        <taxon>Alphaproteobacteria</taxon>
        <taxon>Geminicoccales</taxon>
        <taxon>Geminicoccaceae</taxon>
        <taxon>Marinimicrococcus</taxon>
    </lineage>
</organism>
<dbReference type="InterPro" id="IPR027383">
    <property type="entry name" value="Znf_put"/>
</dbReference>
<keyword evidence="5" id="KW-1185">Reference proteome</keyword>
<dbReference type="EMBL" id="JARGEQ010000008">
    <property type="protein sequence ID" value="MDF1585043.1"/>
    <property type="molecule type" value="Genomic_DNA"/>
</dbReference>
<sequence length="279" mass="30724">MQCSDLDRYLEAFLDGRLGRSRGALMRRHVATCLACRTRIEKLKQFERELARRFRSLERCEAIWSTLEVDLVRSTTHPAPLPEMPMMRALPPPREPGRLPPPPPVVADRPRRRQQGRRRFLGPLAGVLLITAALGTVYQLGMTLLGPRAGGPMALAPAGLLTDGRAPDFASGDSERLRRWLVETTGTDYPLPPQPEGFSLLGGSLDRQAGGEGAVLLYGHGDATTMLHIRPRGSAMPTGADLPGLSQMRWEGPHFRYEVTSPLPPEELEAFERLLPAGS</sequence>
<comment type="caution">
    <text evidence="4">The sequence shown here is derived from an EMBL/GenBank/DDBJ whole genome shotgun (WGS) entry which is preliminary data.</text>
</comment>
<accession>A0AAP3XPF2</accession>
<feature type="transmembrane region" description="Helical" evidence="2">
    <location>
        <begin position="120"/>
        <end position="138"/>
    </location>
</feature>
<proteinExistence type="predicted"/>
<keyword evidence="2" id="KW-0472">Membrane</keyword>
<dbReference type="AlphaFoldDB" id="A0AAP3XPF2"/>
<gene>
    <name evidence="4" type="ORF">PZ740_01430</name>
</gene>
<evidence type="ECO:0000313" key="4">
    <source>
        <dbReference type="EMBL" id="MDF1585043.1"/>
    </source>
</evidence>
<dbReference type="Proteomes" id="UP001301140">
    <property type="component" value="Unassembled WGS sequence"/>
</dbReference>
<feature type="domain" description="Putative zinc-finger" evidence="3">
    <location>
        <begin position="3"/>
        <end position="37"/>
    </location>
</feature>
<keyword evidence="2" id="KW-0812">Transmembrane</keyword>
<evidence type="ECO:0000313" key="5">
    <source>
        <dbReference type="Proteomes" id="UP001301140"/>
    </source>
</evidence>
<name>A0AAP3XPF2_9PROT</name>
<reference evidence="4 5" key="1">
    <citation type="submission" date="2023-03" db="EMBL/GenBank/DDBJ databases">
        <title>YIM 152171 draft genome.</title>
        <authorList>
            <person name="Yang Z."/>
        </authorList>
    </citation>
    <scope>NUCLEOTIDE SEQUENCE [LARGE SCALE GENOMIC DNA]</scope>
    <source>
        <strain evidence="4 5">YIM 152171</strain>
    </source>
</reference>
<evidence type="ECO:0000256" key="1">
    <source>
        <dbReference type="SAM" id="MobiDB-lite"/>
    </source>
</evidence>
<feature type="compositionally biased region" description="Pro residues" evidence="1">
    <location>
        <begin position="90"/>
        <end position="105"/>
    </location>
</feature>
<feature type="region of interest" description="Disordered" evidence="1">
    <location>
        <begin position="76"/>
        <end position="117"/>
    </location>
</feature>
<keyword evidence="2" id="KW-1133">Transmembrane helix</keyword>
<evidence type="ECO:0000256" key="2">
    <source>
        <dbReference type="SAM" id="Phobius"/>
    </source>
</evidence>
<dbReference type="Pfam" id="PF13490">
    <property type="entry name" value="zf-HC2"/>
    <property type="match status" value="1"/>
</dbReference>
<protein>
    <submittedName>
        <fullName evidence="4">Zf-HC2 domain-containing protein</fullName>
    </submittedName>
</protein>
<dbReference type="RefSeq" id="WP_327787453.1">
    <property type="nucleotide sequence ID" value="NZ_JARGEQ010000008.1"/>
</dbReference>
<evidence type="ECO:0000259" key="3">
    <source>
        <dbReference type="Pfam" id="PF13490"/>
    </source>
</evidence>